<proteinExistence type="predicted"/>
<organism evidence="1 2">
    <name type="scientific">Pseudomonas umsongensis</name>
    <dbReference type="NCBI Taxonomy" id="198618"/>
    <lineage>
        <taxon>Bacteria</taxon>
        <taxon>Pseudomonadati</taxon>
        <taxon>Pseudomonadota</taxon>
        <taxon>Gammaproteobacteria</taxon>
        <taxon>Pseudomonadales</taxon>
        <taxon>Pseudomonadaceae</taxon>
        <taxon>Pseudomonas</taxon>
    </lineage>
</organism>
<keyword evidence="1" id="KW-0808">Transferase</keyword>
<protein>
    <submittedName>
        <fullName evidence="1">Amino-acid N-acetyltransferase</fullName>
        <ecNumber evidence="1">2.3.1.1</ecNumber>
    </submittedName>
</protein>
<evidence type="ECO:0000313" key="1">
    <source>
        <dbReference type="EMBL" id="MBB2885497.1"/>
    </source>
</evidence>
<gene>
    <name evidence="1" type="ORF">FHR69_001363</name>
</gene>
<reference evidence="1" key="1">
    <citation type="submission" date="2020-08" db="EMBL/GenBank/DDBJ databases">
        <title>Plant associated metagenomes--Microbial community diversity and host control of community assembly across model and emerging plant ecological genomics systems.</title>
        <authorList>
            <person name="Dangl J."/>
        </authorList>
    </citation>
    <scope>NUCLEOTIDE SEQUENCE</scope>
    <source>
        <strain evidence="1">KD5</strain>
    </source>
</reference>
<accession>A0ACC5M9Z1</accession>
<comment type="caution">
    <text evidence="1">The sequence shown here is derived from an EMBL/GenBank/DDBJ whole genome shotgun (WGS) entry which is preliminary data.</text>
</comment>
<evidence type="ECO:0000313" key="2">
    <source>
        <dbReference type="Proteomes" id="UP000589818"/>
    </source>
</evidence>
<sequence length="155" mass="16939">MQMFKIEANGLSQLREALSQAALPFDDLSEPGRQFFRFEMDGKWIAYGGLEGSGQDMLLRSLVVSDSHNGKGLGKAVLSELEQYAAFQGGLWLHLLTQSATGFFTANGYEIFDRGEAPVAISQTVQFKHLCPASAIYLRKSLGAAVVTEQFVGSR</sequence>
<dbReference type="EMBL" id="JACHVR010000001">
    <property type="protein sequence ID" value="MBB2885497.1"/>
    <property type="molecule type" value="Genomic_DNA"/>
</dbReference>
<keyword evidence="1" id="KW-0012">Acyltransferase</keyword>
<name>A0ACC5M9Z1_9PSED</name>
<dbReference type="Proteomes" id="UP000589818">
    <property type="component" value="Unassembled WGS sequence"/>
</dbReference>
<keyword evidence="2" id="KW-1185">Reference proteome</keyword>
<dbReference type="EC" id="2.3.1.1" evidence="1"/>